<proteinExistence type="predicted"/>
<accession>A0A0T7D0Q3</accession>
<organism evidence="1 2">
    <name type="scientific">Vibrio coralliirubri</name>
    <dbReference type="NCBI Taxonomy" id="1516159"/>
    <lineage>
        <taxon>Bacteria</taxon>
        <taxon>Pseudomonadati</taxon>
        <taxon>Pseudomonadota</taxon>
        <taxon>Gammaproteobacteria</taxon>
        <taxon>Vibrionales</taxon>
        <taxon>Vibrionaceae</taxon>
        <taxon>Vibrio</taxon>
    </lineage>
</organism>
<comment type="caution">
    <text evidence="1">The sequence shown here is derived from an EMBL/GenBank/DDBJ whole genome shotgun (WGS) entry which is preliminary data.</text>
</comment>
<accession>A0A0T7DK04</accession>
<keyword evidence="2" id="KW-1185">Reference proteome</keyword>
<sequence length="38" mass="4288">MSIENGFIFSYEIKTLSNTDWEAPSKLIGAVYGANWFS</sequence>
<dbReference type="EMBL" id="CCKJ01000037">
    <property type="protein sequence ID" value="CDT79563.1"/>
    <property type="molecule type" value="Genomic_DNA"/>
</dbReference>
<evidence type="ECO:0000313" key="1">
    <source>
        <dbReference type="EMBL" id="CDT79563.1"/>
    </source>
</evidence>
<dbReference type="Proteomes" id="UP000041625">
    <property type="component" value="Unassembled WGS sequence"/>
</dbReference>
<protein>
    <submittedName>
        <fullName evidence="1">Uncharacterized protein</fullName>
    </submittedName>
</protein>
<gene>
    <name evidence="1" type="ORF">VCR31J2_1310768</name>
</gene>
<evidence type="ECO:0000313" key="2">
    <source>
        <dbReference type="Proteomes" id="UP000041625"/>
    </source>
</evidence>
<reference evidence="1 2" key="1">
    <citation type="submission" date="2014-06" db="EMBL/GenBank/DDBJ databases">
        <authorList>
            <person name="Le Roux F."/>
        </authorList>
    </citation>
    <scope>NUCLEOTIDE SEQUENCE [LARGE SCALE GENOMIC DNA]</scope>
    <source>
        <strain evidence="1 2">J2-31</strain>
    </source>
</reference>
<dbReference type="AlphaFoldDB" id="A0A0T7DK04"/>
<name>A0A0T7DK04_9VIBR</name>